<evidence type="ECO:0000256" key="1">
    <source>
        <dbReference type="SAM" id="MobiDB-lite"/>
    </source>
</evidence>
<reference evidence="3" key="1">
    <citation type="submission" date="2016-10" db="EMBL/GenBank/DDBJ databases">
        <authorList>
            <person name="Varghese N."/>
            <person name="Submissions S."/>
        </authorList>
    </citation>
    <scope>NUCLEOTIDE SEQUENCE [LARGE SCALE GENOMIC DNA]</scope>
    <source>
        <strain evidence="3">SP</strain>
    </source>
</reference>
<name>A0A1H3P149_9BACI</name>
<gene>
    <name evidence="2" type="ORF">SAMN05421736_104280</name>
</gene>
<dbReference type="AlphaFoldDB" id="A0A1H3P149"/>
<feature type="region of interest" description="Disordered" evidence="1">
    <location>
        <begin position="1"/>
        <end position="41"/>
    </location>
</feature>
<evidence type="ECO:0000313" key="3">
    <source>
        <dbReference type="Proteomes" id="UP000198935"/>
    </source>
</evidence>
<feature type="compositionally biased region" description="Basic and acidic residues" evidence="1">
    <location>
        <begin position="1"/>
        <end position="12"/>
    </location>
</feature>
<dbReference type="EMBL" id="FNPI01000004">
    <property type="protein sequence ID" value="SDY94515.1"/>
    <property type="molecule type" value="Genomic_DNA"/>
</dbReference>
<protein>
    <submittedName>
        <fullName evidence="2">Uncharacterized protein</fullName>
    </submittedName>
</protein>
<proteinExistence type="predicted"/>
<keyword evidence="3" id="KW-1185">Reference proteome</keyword>
<dbReference type="Proteomes" id="UP000198935">
    <property type="component" value="Unassembled WGS sequence"/>
</dbReference>
<evidence type="ECO:0000313" key="2">
    <source>
        <dbReference type="EMBL" id="SDY94515.1"/>
    </source>
</evidence>
<sequence>MLKKEPDKELEIHQPTITEIEHTTIHPDISEKERKETADSR</sequence>
<organism evidence="2 3">
    <name type="scientific">Evansella caseinilytica</name>
    <dbReference type="NCBI Taxonomy" id="1503961"/>
    <lineage>
        <taxon>Bacteria</taxon>
        <taxon>Bacillati</taxon>
        <taxon>Bacillota</taxon>
        <taxon>Bacilli</taxon>
        <taxon>Bacillales</taxon>
        <taxon>Bacillaceae</taxon>
        <taxon>Evansella</taxon>
    </lineage>
</organism>
<accession>A0A1H3P149</accession>
<feature type="compositionally biased region" description="Basic and acidic residues" evidence="1">
    <location>
        <begin position="19"/>
        <end position="41"/>
    </location>
</feature>